<comment type="caution">
    <text evidence="10">The sequence shown here is derived from an EMBL/GenBank/DDBJ whole genome shotgun (WGS) entry which is preliminary data.</text>
</comment>
<feature type="transmembrane region" description="Helical" evidence="8">
    <location>
        <begin position="137"/>
        <end position="165"/>
    </location>
</feature>
<dbReference type="Pfam" id="PF00528">
    <property type="entry name" value="BPD_transp_1"/>
    <property type="match status" value="1"/>
</dbReference>
<feature type="transmembrane region" description="Helical" evidence="8">
    <location>
        <begin position="92"/>
        <end position="117"/>
    </location>
</feature>
<dbReference type="Proteomes" id="UP000298210">
    <property type="component" value="Unassembled WGS sequence"/>
</dbReference>
<dbReference type="CDD" id="cd06261">
    <property type="entry name" value="TM_PBP2"/>
    <property type="match status" value="1"/>
</dbReference>
<feature type="transmembrane region" description="Helical" evidence="8">
    <location>
        <begin position="186"/>
        <end position="211"/>
    </location>
</feature>
<gene>
    <name evidence="10" type="ORF">E2L03_15295</name>
</gene>
<comment type="subcellular location">
    <subcellularLocation>
        <location evidence="1 8">Cell membrane</location>
        <topology evidence="1 8">Multi-pass membrane protein</topology>
    </subcellularLocation>
</comment>
<comment type="similarity">
    <text evidence="2">Belongs to the binding-protein-dependent transport system permease family. CysTW subfamily.</text>
</comment>
<feature type="transmembrane region" description="Helical" evidence="8">
    <location>
        <begin position="241"/>
        <end position="262"/>
    </location>
</feature>
<evidence type="ECO:0000313" key="11">
    <source>
        <dbReference type="Proteomes" id="UP000298210"/>
    </source>
</evidence>
<feature type="transmembrane region" description="Helical" evidence="8">
    <location>
        <begin position="52"/>
        <end position="80"/>
    </location>
</feature>
<evidence type="ECO:0000256" key="4">
    <source>
        <dbReference type="ARBA" id="ARBA00022475"/>
    </source>
</evidence>
<sequence>MKQSGRYLLLLPGLLFLAIFMLVPLVLTISSTFVEGGSFSVSGYLNFLTDAYFLDILWTTLYVALLTTFCCIVLAFPVAYYISKVKGSKKALLLMLAIFPLLVSPIVRSFSWMIILGRNGLLNDFLQSLGMIQEPLTILYTPVAVAIGLVHLFLPLMIVTLVGVMENIDTDYIRAAESLGASKTTAFLKVMFPLCMPGLLIGSTLVFVGSFTAYTTPALLGGQQRVISTFLYQNAITLNDWNTAAMIATIMIVLTFFITGIFQKLATKLNPGGS</sequence>
<dbReference type="AlphaFoldDB" id="A0A4Y7WK56"/>
<keyword evidence="7 8" id="KW-0472">Membrane</keyword>
<dbReference type="GO" id="GO:0005886">
    <property type="term" value="C:plasma membrane"/>
    <property type="evidence" value="ECO:0007669"/>
    <property type="project" value="UniProtKB-SubCell"/>
</dbReference>
<keyword evidence="6 8" id="KW-1133">Transmembrane helix</keyword>
<keyword evidence="4" id="KW-1003">Cell membrane</keyword>
<dbReference type="GO" id="GO:0055085">
    <property type="term" value="P:transmembrane transport"/>
    <property type="evidence" value="ECO:0007669"/>
    <property type="project" value="InterPro"/>
</dbReference>
<evidence type="ECO:0000256" key="6">
    <source>
        <dbReference type="ARBA" id="ARBA00022989"/>
    </source>
</evidence>
<feature type="domain" description="ABC transmembrane type-1" evidence="9">
    <location>
        <begin position="57"/>
        <end position="262"/>
    </location>
</feature>
<accession>A0A4Y7WK56</accession>
<evidence type="ECO:0000256" key="1">
    <source>
        <dbReference type="ARBA" id="ARBA00004651"/>
    </source>
</evidence>
<dbReference type="EMBL" id="SNUX01000003">
    <property type="protein sequence ID" value="TES48471.1"/>
    <property type="molecule type" value="Genomic_DNA"/>
</dbReference>
<keyword evidence="3 8" id="KW-0813">Transport</keyword>
<evidence type="ECO:0000256" key="7">
    <source>
        <dbReference type="ARBA" id="ARBA00023136"/>
    </source>
</evidence>
<dbReference type="SUPFAM" id="SSF161098">
    <property type="entry name" value="MetI-like"/>
    <property type="match status" value="1"/>
</dbReference>
<evidence type="ECO:0000256" key="5">
    <source>
        <dbReference type="ARBA" id="ARBA00022692"/>
    </source>
</evidence>
<dbReference type="PANTHER" id="PTHR42929">
    <property type="entry name" value="INNER MEMBRANE ABC TRANSPORTER PERMEASE PROTEIN YDCU-RELATED-RELATED"/>
    <property type="match status" value="1"/>
</dbReference>
<proteinExistence type="inferred from homology"/>
<evidence type="ECO:0000256" key="8">
    <source>
        <dbReference type="RuleBase" id="RU363032"/>
    </source>
</evidence>
<name>A0A4Y7WK56_9BACI</name>
<evidence type="ECO:0000313" key="10">
    <source>
        <dbReference type="EMBL" id="TES48471.1"/>
    </source>
</evidence>
<dbReference type="InterPro" id="IPR035906">
    <property type="entry name" value="MetI-like_sf"/>
</dbReference>
<dbReference type="RefSeq" id="WP_124742053.1">
    <property type="nucleotide sequence ID" value="NZ_LDIM01000014.1"/>
</dbReference>
<organism evidence="10 11">
    <name type="scientific">Shouchella lehensis</name>
    <dbReference type="NCBI Taxonomy" id="300825"/>
    <lineage>
        <taxon>Bacteria</taxon>
        <taxon>Bacillati</taxon>
        <taxon>Bacillota</taxon>
        <taxon>Bacilli</taxon>
        <taxon>Bacillales</taxon>
        <taxon>Bacillaceae</taxon>
        <taxon>Shouchella</taxon>
    </lineage>
</organism>
<dbReference type="PROSITE" id="PS50928">
    <property type="entry name" value="ABC_TM1"/>
    <property type="match status" value="1"/>
</dbReference>
<keyword evidence="5 8" id="KW-0812">Transmembrane</keyword>
<evidence type="ECO:0000256" key="3">
    <source>
        <dbReference type="ARBA" id="ARBA00022448"/>
    </source>
</evidence>
<evidence type="ECO:0000256" key="2">
    <source>
        <dbReference type="ARBA" id="ARBA00007069"/>
    </source>
</evidence>
<protein>
    <submittedName>
        <fullName evidence="10">ABC transporter permease</fullName>
    </submittedName>
</protein>
<reference evidence="10 11" key="1">
    <citation type="submission" date="2019-03" db="EMBL/GenBank/DDBJ databases">
        <authorList>
            <person name="Liu G."/>
        </authorList>
    </citation>
    <scope>NUCLEOTIDE SEQUENCE [LARGE SCALE GENOMIC DNA]</scope>
    <source>
        <strain evidence="10 11">DSM 19099</strain>
    </source>
</reference>
<evidence type="ECO:0000259" key="9">
    <source>
        <dbReference type="PROSITE" id="PS50928"/>
    </source>
</evidence>
<dbReference type="Gene3D" id="1.10.3720.10">
    <property type="entry name" value="MetI-like"/>
    <property type="match status" value="1"/>
</dbReference>
<dbReference type="PANTHER" id="PTHR42929:SF1">
    <property type="entry name" value="INNER MEMBRANE ABC TRANSPORTER PERMEASE PROTEIN YDCU-RELATED"/>
    <property type="match status" value="1"/>
</dbReference>
<dbReference type="InterPro" id="IPR000515">
    <property type="entry name" value="MetI-like"/>
</dbReference>